<sequence length="148" mass="16396">MTSNVCVPQVKDVYYRWTPPEIKPSTQHRPDLPSWASAEIKPLSLHSRFLHTTHSVLQVCYDAPDSPRAGVIKVQVFDPSKDLRIPLTVKSTDSAATLIKKCLEQRPDLGETLNLVYNGKPVPLCKSLGELGVKSGAMFITYQKCFGG</sequence>
<accession>A0A8T0A5H6</accession>
<dbReference type="SUPFAM" id="SSF54236">
    <property type="entry name" value="Ubiquitin-like"/>
    <property type="match status" value="1"/>
</dbReference>
<dbReference type="InterPro" id="IPR029071">
    <property type="entry name" value="Ubiquitin-like_domsf"/>
</dbReference>
<dbReference type="AlphaFoldDB" id="A0A8T0A5H6"/>
<gene>
    <name evidence="1" type="ORF">HF521_015412</name>
</gene>
<reference evidence="1" key="1">
    <citation type="submission" date="2020-08" db="EMBL/GenBank/DDBJ databases">
        <title>Chromosome-level assembly of Southern catfish (Silurus meridionalis) provides insights into visual adaptation to the nocturnal and benthic lifestyles.</title>
        <authorList>
            <person name="Zhang Y."/>
            <person name="Wang D."/>
            <person name="Peng Z."/>
        </authorList>
    </citation>
    <scope>NUCLEOTIDE SEQUENCE</scope>
    <source>
        <strain evidence="1">SWU-2019-XX</strain>
        <tissue evidence="1">Muscle</tissue>
    </source>
</reference>
<evidence type="ECO:0000313" key="1">
    <source>
        <dbReference type="EMBL" id="KAF7687019.1"/>
    </source>
</evidence>
<evidence type="ECO:0008006" key="3">
    <source>
        <dbReference type="Google" id="ProtNLM"/>
    </source>
</evidence>
<dbReference type="EMBL" id="JABFDY010000028">
    <property type="protein sequence ID" value="KAF7687019.1"/>
    <property type="molecule type" value="Genomic_DNA"/>
</dbReference>
<dbReference type="CDD" id="cd17039">
    <property type="entry name" value="Ubl_ubiquitin_like"/>
    <property type="match status" value="1"/>
</dbReference>
<name>A0A8T0A5H6_SILME</name>
<comment type="caution">
    <text evidence="1">The sequence shown here is derived from an EMBL/GenBank/DDBJ whole genome shotgun (WGS) entry which is preliminary data.</text>
</comment>
<dbReference type="Proteomes" id="UP000606274">
    <property type="component" value="Unassembled WGS sequence"/>
</dbReference>
<organism evidence="1 2">
    <name type="scientific">Silurus meridionalis</name>
    <name type="common">Southern catfish</name>
    <name type="synonym">Silurus soldatovi meridionalis</name>
    <dbReference type="NCBI Taxonomy" id="175797"/>
    <lineage>
        <taxon>Eukaryota</taxon>
        <taxon>Metazoa</taxon>
        <taxon>Chordata</taxon>
        <taxon>Craniata</taxon>
        <taxon>Vertebrata</taxon>
        <taxon>Euteleostomi</taxon>
        <taxon>Actinopterygii</taxon>
        <taxon>Neopterygii</taxon>
        <taxon>Teleostei</taxon>
        <taxon>Ostariophysi</taxon>
        <taxon>Siluriformes</taxon>
        <taxon>Siluridae</taxon>
        <taxon>Silurus</taxon>
    </lineage>
</organism>
<proteinExistence type="predicted"/>
<evidence type="ECO:0000313" key="2">
    <source>
        <dbReference type="Proteomes" id="UP000606274"/>
    </source>
</evidence>
<protein>
    <recommendedName>
        <fullName evidence="3">Ubiquitin-like domain-containing protein</fullName>
    </recommendedName>
</protein>
<keyword evidence="2" id="KW-1185">Reference proteome</keyword>